<reference evidence="1" key="1">
    <citation type="submission" date="2021-01" db="EMBL/GenBank/DDBJ databases">
        <authorList>
            <consortium name="Genoscope - CEA"/>
            <person name="William W."/>
        </authorList>
    </citation>
    <scope>NUCLEOTIDE SEQUENCE</scope>
</reference>
<name>A0A8S1QQI3_9CILI</name>
<keyword evidence="2" id="KW-1185">Reference proteome</keyword>
<proteinExistence type="predicted"/>
<gene>
    <name evidence="1" type="ORF">PSON_ATCC_30995.1.T1150146</name>
</gene>
<dbReference type="Proteomes" id="UP000692954">
    <property type="component" value="Unassembled WGS sequence"/>
</dbReference>
<organism evidence="1 2">
    <name type="scientific">Paramecium sonneborni</name>
    <dbReference type="NCBI Taxonomy" id="65129"/>
    <lineage>
        <taxon>Eukaryota</taxon>
        <taxon>Sar</taxon>
        <taxon>Alveolata</taxon>
        <taxon>Ciliophora</taxon>
        <taxon>Intramacronucleata</taxon>
        <taxon>Oligohymenophorea</taxon>
        <taxon>Peniculida</taxon>
        <taxon>Parameciidae</taxon>
        <taxon>Paramecium</taxon>
    </lineage>
</organism>
<accession>A0A8S1QQI3</accession>
<dbReference type="AlphaFoldDB" id="A0A8S1QQI3"/>
<sequence length="117" mass="14434">MLMNIIKTFRFSQFKIKIDHIQHHKYGPLQVIDFKLLNIHQKTSLKDIYYSYMSIQNCMRCNNKKKRWNKQKEPIQGFCQKDQKIQMQWLKRNQKMQDFQLIIILDFLLLKVLEDQK</sequence>
<evidence type="ECO:0000313" key="2">
    <source>
        <dbReference type="Proteomes" id="UP000692954"/>
    </source>
</evidence>
<comment type="caution">
    <text evidence="1">The sequence shown here is derived from an EMBL/GenBank/DDBJ whole genome shotgun (WGS) entry which is preliminary data.</text>
</comment>
<evidence type="ECO:0000313" key="1">
    <source>
        <dbReference type="EMBL" id="CAD8117956.1"/>
    </source>
</evidence>
<dbReference type="EMBL" id="CAJJDN010000115">
    <property type="protein sequence ID" value="CAD8117956.1"/>
    <property type="molecule type" value="Genomic_DNA"/>
</dbReference>
<protein>
    <submittedName>
        <fullName evidence="1">Uncharacterized protein</fullName>
    </submittedName>
</protein>